<feature type="domain" description="Protein HGH1 C-terminal" evidence="4">
    <location>
        <begin position="286"/>
        <end position="339"/>
    </location>
</feature>
<feature type="domain" description="Protein HGH1 N-terminal" evidence="3">
    <location>
        <begin position="109"/>
        <end position="280"/>
    </location>
</feature>
<dbReference type="InterPro" id="IPR007205">
    <property type="entry name" value="Protein_HGH1_N"/>
</dbReference>
<evidence type="ECO:0000256" key="1">
    <source>
        <dbReference type="ARBA" id="ARBA00006712"/>
    </source>
</evidence>
<keyword evidence="5" id="KW-1185">Reference proteome</keyword>
<protein>
    <recommendedName>
        <fullName evidence="2">Protein HGH1 homolog</fullName>
    </recommendedName>
</protein>
<evidence type="ECO:0000313" key="6">
    <source>
        <dbReference type="RefSeq" id="XP_011503090.1"/>
    </source>
</evidence>
<accession>A0AAJ6YRV2</accession>
<evidence type="ECO:0000313" key="5">
    <source>
        <dbReference type="Proteomes" id="UP000695007"/>
    </source>
</evidence>
<gene>
    <name evidence="6" type="primary">LOC105366366</name>
</gene>
<reference evidence="6" key="1">
    <citation type="submission" date="2025-08" db="UniProtKB">
        <authorList>
            <consortium name="RefSeq"/>
        </authorList>
    </citation>
    <scope>IDENTIFICATION</scope>
</reference>
<dbReference type="InterPro" id="IPR007206">
    <property type="entry name" value="Protein_HGH1_C"/>
</dbReference>
<dbReference type="RefSeq" id="XP_011503090.1">
    <property type="nucleotide sequence ID" value="XM_011504788.1"/>
</dbReference>
<evidence type="ECO:0000259" key="3">
    <source>
        <dbReference type="Pfam" id="PF04063"/>
    </source>
</evidence>
<organism evidence="5 6">
    <name type="scientific">Ceratosolen solmsi marchali</name>
    <dbReference type="NCBI Taxonomy" id="326594"/>
    <lineage>
        <taxon>Eukaryota</taxon>
        <taxon>Metazoa</taxon>
        <taxon>Ecdysozoa</taxon>
        <taxon>Arthropoda</taxon>
        <taxon>Hexapoda</taxon>
        <taxon>Insecta</taxon>
        <taxon>Pterygota</taxon>
        <taxon>Neoptera</taxon>
        <taxon>Endopterygota</taxon>
        <taxon>Hymenoptera</taxon>
        <taxon>Apocrita</taxon>
        <taxon>Proctotrupomorpha</taxon>
        <taxon>Chalcidoidea</taxon>
        <taxon>Agaonidae</taxon>
        <taxon>Agaoninae</taxon>
        <taxon>Ceratosolen</taxon>
    </lineage>
</organism>
<dbReference type="InterPro" id="IPR011989">
    <property type="entry name" value="ARM-like"/>
</dbReference>
<dbReference type="PANTHER" id="PTHR13387">
    <property type="entry name" value="PROTEIN HGH1 HOMOLOG"/>
    <property type="match status" value="1"/>
</dbReference>
<comment type="similarity">
    <text evidence="1">Belongs to the HGH1 family.</text>
</comment>
<dbReference type="GeneID" id="105366366"/>
<name>A0AAJ6YRV2_9HYME</name>
<dbReference type="SUPFAM" id="SSF48371">
    <property type="entry name" value="ARM repeat"/>
    <property type="match status" value="1"/>
</dbReference>
<sequence length="378" mass="43239">MDLVQELIDSLDSKCGLDIKEFALDSILGMTGTQEGRQYLVENPKILRKLILLLQDNTPRIALNASSALINISADEDGSSALLIISESSKCIPKDNEIDNLIYLCFSNILNQRSSLADSSCEILSNMTRSNALVDRILALAERNGFTWDSLLIAFTTTNYNWAKNKLPYLGPIFCNITQSQKIRNYLLEKDQWVLRRFLLSVEHRESVLTRRSIIGTLRNCCFDIQHHDVLLGADIDILRYLLLPLAGPNELTAEENDGLPVYLRYLPESKRREENTENRIMILEALGQLCATKKGREYLRENNAYIILRELHKWEKNKAALLACENVVDILIKTEEEIGVDNLKDIEVPEVYKEKFNELDKLYLEDRITEPESIGHH</sequence>
<dbReference type="Pfam" id="PF04063">
    <property type="entry name" value="DUF383"/>
    <property type="match status" value="1"/>
</dbReference>
<dbReference type="Gene3D" id="1.25.10.10">
    <property type="entry name" value="Leucine-rich Repeat Variant"/>
    <property type="match status" value="1"/>
</dbReference>
<dbReference type="PANTHER" id="PTHR13387:SF9">
    <property type="entry name" value="PROTEIN HGH1 HOMOLOG"/>
    <property type="match status" value="1"/>
</dbReference>
<evidence type="ECO:0000256" key="2">
    <source>
        <dbReference type="ARBA" id="ARBA00014076"/>
    </source>
</evidence>
<dbReference type="InterPro" id="IPR039717">
    <property type="entry name" value="Hgh1"/>
</dbReference>
<dbReference type="AlphaFoldDB" id="A0AAJ6YRV2"/>
<dbReference type="Pfam" id="PF04064">
    <property type="entry name" value="DUF384"/>
    <property type="match status" value="1"/>
</dbReference>
<dbReference type="Proteomes" id="UP000695007">
    <property type="component" value="Unplaced"/>
</dbReference>
<evidence type="ECO:0000259" key="4">
    <source>
        <dbReference type="Pfam" id="PF04064"/>
    </source>
</evidence>
<dbReference type="KEGG" id="csol:105366366"/>
<dbReference type="InterPro" id="IPR016024">
    <property type="entry name" value="ARM-type_fold"/>
</dbReference>
<proteinExistence type="inferred from homology"/>